<dbReference type="InterPro" id="IPR008969">
    <property type="entry name" value="CarboxyPept-like_regulatory"/>
</dbReference>
<sequence>MNSVSSRWAVIFTCILFLIGQIVLVDPVSAQKLVTIKGVVLDGMTKNSVPNATIKLSKNRITTAKIDGKFEFSCLREDTFMITAIGYYPRLLRVHDLLTDSSKCKVLMQPAIYQLHSAEVTAKKKKTKISKALDLLSDVSHPFTYFGKEERFKRRHAKLKSNSVFFSENIYWEINRQLIEEISKLTGDDLDKCIMYCNTHIVLSPNDDEKTITNKLLLLISDYFRSTKSRNRDSLNVRG</sequence>
<dbReference type="eggNOG" id="COG1629">
    <property type="taxonomic scope" value="Bacteria"/>
</dbReference>
<dbReference type="OrthoDB" id="1120571at2"/>
<organism evidence="1 2">
    <name type="scientific">Paludibacter propionicigenes (strain DSM 17365 / JCM 13257 / WB4)</name>
    <dbReference type="NCBI Taxonomy" id="694427"/>
    <lineage>
        <taxon>Bacteria</taxon>
        <taxon>Pseudomonadati</taxon>
        <taxon>Bacteroidota</taxon>
        <taxon>Bacteroidia</taxon>
        <taxon>Bacteroidales</taxon>
        <taxon>Paludibacteraceae</taxon>
        <taxon>Paludibacter</taxon>
    </lineage>
</organism>
<gene>
    <name evidence="1" type="ordered locus">Palpr_0717</name>
</gene>
<name>E4T2C9_PALPW</name>
<dbReference type="STRING" id="694427.Palpr_0717"/>
<keyword evidence="2" id="KW-1185">Reference proteome</keyword>
<dbReference type="AlphaFoldDB" id="E4T2C9"/>
<reference evidence="1 2" key="2">
    <citation type="journal article" date="2011" name="Stand. Genomic Sci.">
        <title>Complete genome sequence of Paludibacter propionicigenes type strain (WB4).</title>
        <authorList>
            <person name="Gronow S."/>
            <person name="Munk C."/>
            <person name="Lapidus A."/>
            <person name="Nolan M."/>
            <person name="Lucas S."/>
            <person name="Hammon N."/>
            <person name="Deshpande S."/>
            <person name="Cheng J.F."/>
            <person name="Tapia R."/>
            <person name="Han C."/>
            <person name="Goodwin L."/>
            <person name="Pitluck S."/>
            <person name="Liolios K."/>
            <person name="Ivanova N."/>
            <person name="Mavromatis K."/>
            <person name="Mikhailova N."/>
            <person name="Pati A."/>
            <person name="Chen A."/>
            <person name="Palaniappan K."/>
            <person name="Land M."/>
            <person name="Hauser L."/>
            <person name="Chang Y.J."/>
            <person name="Jeffries C.D."/>
            <person name="Brambilla E."/>
            <person name="Rohde M."/>
            <person name="Goker M."/>
            <person name="Detter J.C."/>
            <person name="Woyke T."/>
            <person name="Bristow J."/>
            <person name="Eisen J.A."/>
            <person name="Markowitz V."/>
            <person name="Hugenholtz P."/>
            <person name="Kyrpides N.C."/>
            <person name="Klenk H.P."/>
        </authorList>
    </citation>
    <scope>NUCLEOTIDE SEQUENCE [LARGE SCALE GENOMIC DNA]</scope>
    <source>
        <strain evidence="2">DSM 17365 / JCM 13257 / WB4</strain>
    </source>
</reference>
<dbReference type="Proteomes" id="UP000008718">
    <property type="component" value="Chromosome"/>
</dbReference>
<accession>E4T2C9</accession>
<dbReference type="HOGENOM" id="CLU_1160189_0_0_10"/>
<reference key="1">
    <citation type="submission" date="2010-11" db="EMBL/GenBank/DDBJ databases">
        <title>The complete genome of Paludibacter propionicigenes DSM 17365.</title>
        <authorList>
            <consortium name="US DOE Joint Genome Institute (JGI-PGF)"/>
            <person name="Lucas S."/>
            <person name="Copeland A."/>
            <person name="Lapidus A."/>
            <person name="Bruce D."/>
            <person name="Goodwin L."/>
            <person name="Pitluck S."/>
            <person name="Kyrpides N."/>
            <person name="Mavromatis K."/>
            <person name="Ivanova N."/>
            <person name="Munk A.C."/>
            <person name="Brettin T."/>
            <person name="Detter J.C."/>
            <person name="Han C."/>
            <person name="Tapia R."/>
            <person name="Land M."/>
            <person name="Hauser L."/>
            <person name="Markowitz V."/>
            <person name="Cheng J.-F."/>
            <person name="Hugenholtz P."/>
            <person name="Woyke T."/>
            <person name="Wu D."/>
            <person name="Gronow S."/>
            <person name="Wellnitz S."/>
            <person name="Brambilla E."/>
            <person name="Klenk H.-P."/>
            <person name="Eisen J.A."/>
        </authorList>
    </citation>
    <scope>NUCLEOTIDE SEQUENCE</scope>
    <source>
        <strain>WB4</strain>
    </source>
</reference>
<dbReference type="RefSeq" id="WP_013444242.1">
    <property type="nucleotide sequence ID" value="NC_014734.1"/>
</dbReference>
<proteinExistence type="predicted"/>
<dbReference type="SUPFAM" id="SSF49464">
    <property type="entry name" value="Carboxypeptidase regulatory domain-like"/>
    <property type="match status" value="1"/>
</dbReference>
<dbReference type="KEGG" id="ppn:Palpr_0717"/>
<evidence type="ECO:0000313" key="2">
    <source>
        <dbReference type="Proteomes" id="UP000008718"/>
    </source>
</evidence>
<protein>
    <recommendedName>
        <fullName evidence="3">Carboxypeptidase-like regulatory domain-containing protein</fullName>
    </recommendedName>
</protein>
<evidence type="ECO:0008006" key="3">
    <source>
        <dbReference type="Google" id="ProtNLM"/>
    </source>
</evidence>
<dbReference type="EMBL" id="CP002345">
    <property type="protein sequence ID" value="ADQ78873.1"/>
    <property type="molecule type" value="Genomic_DNA"/>
</dbReference>
<evidence type="ECO:0000313" key="1">
    <source>
        <dbReference type="EMBL" id="ADQ78873.1"/>
    </source>
</evidence>